<name>A0A941D6S7_9MICO</name>
<reference evidence="1" key="1">
    <citation type="submission" date="2021-04" db="EMBL/GenBank/DDBJ databases">
        <title>Phycicoccus avicenniae sp. nov., a novel endophytic actinomycetes isolated from branch of Avicennia mariana.</title>
        <authorList>
            <person name="Tuo L."/>
        </authorList>
    </citation>
    <scope>NUCLEOTIDE SEQUENCE</scope>
    <source>
        <strain evidence="1">BSK3Z-2</strain>
    </source>
</reference>
<protein>
    <submittedName>
        <fullName evidence="1">Uncharacterized protein</fullName>
    </submittedName>
</protein>
<evidence type="ECO:0000313" key="2">
    <source>
        <dbReference type="Proteomes" id="UP000677016"/>
    </source>
</evidence>
<gene>
    <name evidence="1" type="ORF">KC207_04315</name>
</gene>
<dbReference type="Gene3D" id="3.40.50.300">
    <property type="entry name" value="P-loop containing nucleotide triphosphate hydrolases"/>
    <property type="match status" value="1"/>
</dbReference>
<proteinExistence type="predicted"/>
<accession>A0A941D6S7</accession>
<organism evidence="1 2">
    <name type="scientific">Phycicoccus avicenniae</name>
    <dbReference type="NCBI Taxonomy" id="2828860"/>
    <lineage>
        <taxon>Bacteria</taxon>
        <taxon>Bacillati</taxon>
        <taxon>Actinomycetota</taxon>
        <taxon>Actinomycetes</taxon>
        <taxon>Micrococcales</taxon>
        <taxon>Intrasporangiaceae</taxon>
        <taxon>Phycicoccus</taxon>
    </lineage>
</organism>
<sequence>MTSPAPGGRRERPALPRAGVVALRVDGLSADGDATRDSATVTDVGFGVEAGSVVLLTPAGAGRTVVLCLTGELPRRSGRVESGSGAARREVDDTAWRAVLGRVPGPPETPADTPVGTVLDERGEAARRMAARLGVTVDAGTHVGDLDPADGILLGVAVALADDPDVVAVDLRGPTRVVAHAATVLDAVRDVVDVDGRTVLVVADAGALDAAALRLVDEVVELVPADGP</sequence>
<evidence type="ECO:0000313" key="1">
    <source>
        <dbReference type="EMBL" id="MBR7742511.1"/>
    </source>
</evidence>
<comment type="caution">
    <text evidence="1">The sequence shown here is derived from an EMBL/GenBank/DDBJ whole genome shotgun (WGS) entry which is preliminary data.</text>
</comment>
<dbReference type="Proteomes" id="UP000677016">
    <property type="component" value="Unassembled WGS sequence"/>
</dbReference>
<dbReference type="SUPFAM" id="SSF52540">
    <property type="entry name" value="P-loop containing nucleoside triphosphate hydrolases"/>
    <property type="match status" value="1"/>
</dbReference>
<dbReference type="InterPro" id="IPR027417">
    <property type="entry name" value="P-loop_NTPase"/>
</dbReference>
<dbReference type="AlphaFoldDB" id="A0A941D6S7"/>
<keyword evidence="2" id="KW-1185">Reference proteome</keyword>
<dbReference type="RefSeq" id="WP_211601680.1">
    <property type="nucleotide sequence ID" value="NZ_JAGSNF010000004.1"/>
</dbReference>
<dbReference type="EMBL" id="JAGSNF010000004">
    <property type="protein sequence ID" value="MBR7742511.1"/>
    <property type="molecule type" value="Genomic_DNA"/>
</dbReference>